<reference evidence="1" key="2">
    <citation type="submission" date="2015-06" db="UniProtKB">
        <authorList>
            <consortium name="EnsemblPlants"/>
        </authorList>
    </citation>
    <scope>IDENTIFICATION</scope>
</reference>
<dbReference type="Proteomes" id="UP000008022">
    <property type="component" value="Unassembled WGS sequence"/>
</dbReference>
<organism evidence="1 2">
    <name type="scientific">Oryza rufipogon</name>
    <name type="common">Brownbeard rice</name>
    <name type="synonym">Asian wild rice</name>
    <dbReference type="NCBI Taxonomy" id="4529"/>
    <lineage>
        <taxon>Eukaryota</taxon>
        <taxon>Viridiplantae</taxon>
        <taxon>Streptophyta</taxon>
        <taxon>Embryophyta</taxon>
        <taxon>Tracheophyta</taxon>
        <taxon>Spermatophyta</taxon>
        <taxon>Magnoliopsida</taxon>
        <taxon>Liliopsida</taxon>
        <taxon>Poales</taxon>
        <taxon>Poaceae</taxon>
        <taxon>BOP clade</taxon>
        <taxon>Oryzoideae</taxon>
        <taxon>Oryzeae</taxon>
        <taxon>Oryzinae</taxon>
        <taxon>Oryza</taxon>
    </lineage>
</organism>
<dbReference type="EnsemblPlants" id="ORUFI01G18660.1">
    <property type="protein sequence ID" value="ORUFI01G18660.1"/>
    <property type="gene ID" value="ORUFI01G18660"/>
</dbReference>
<protein>
    <submittedName>
        <fullName evidence="1">Uncharacterized protein</fullName>
    </submittedName>
</protein>
<name>A0A0E0MWV1_ORYRU</name>
<evidence type="ECO:0000313" key="2">
    <source>
        <dbReference type="Proteomes" id="UP000008022"/>
    </source>
</evidence>
<accession>A0A0E0MWV1</accession>
<dbReference type="Gramene" id="ORUFI01G18660.1">
    <property type="protein sequence ID" value="ORUFI01G18660.1"/>
    <property type="gene ID" value="ORUFI01G18660"/>
</dbReference>
<evidence type="ECO:0000313" key="1">
    <source>
        <dbReference type="EnsemblPlants" id="ORUFI01G18660.1"/>
    </source>
</evidence>
<dbReference type="HOGENOM" id="CLU_2871619_0_0_1"/>
<keyword evidence="2" id="KW-1185">Reference proteome</keyword>
<sequence length="64" mass="7161">MDQLKELGWAKRWSSQPNVSCRTKLWMDANVVMAKPSTTRCSGIGPSSRCSFSNTQMKGSSYWG</sequence>
<reference evidence="2" key="1">
    <citation type="submission" date="2013-06" db="EMBL/GenBank/DDBJ databases">
        <authorList>
            <person name="Zhao Q."/>
        </authorList>
    </citation>
    <scope>NUCLEOTIDE SEQUENCE</scope>
    <source>
        <strain evidence="2">cv. W1943</strain>
    </source>
</reference>
<proteinExistence type="predicted"/>
<dbReference type="AlphaFoldDB" id="A0A0E0MWV1"/>